<organism evidence="2 3">
    <name type="scientific">Ditylenchus dipsaci</name>
    <dbReference type="NCBI Taxonomy" id="166011"/>
    <lineage>
        <taxon>Eukaryota</taxon>
        <taxon>Metazoa</taxon>
        <taxon>Ecdysozoa</taxon>
        <taxon>Nematoda</taxon>
        <taxon>Chromadorea</taxon>
        <taxon>Rhabditida</taxon>
        <taxon>Tylenchina</taxon>
        <taxon>Tylenchomorpha</taxon>
        <taxon>Sphaerularioidea</taxon>
        <taxon>Anguinidae</taxon>
        <taxon>Anguininae</taxon>
        <taxon>Ditylenchus</taxon>
    </lineage>
</organism>
<protein>
    <submittedName>
        <fullName evidence="3">Uncharacterized protein</fullName>
    </submittedName>
</protein>
<accession>A0A915CN56</accession>
<proteinExistence type="predicted"/>
<evidence type="ECO:0000313" key="3">
    <source>
        <dbReference type="WBParaSite" id="jg10757"/>
    </source>
</evidence>
<keyword evidence="2" id="KW-1185">Reference proteome</keyword>
<sequence>MSLIWKIVLQGEMSVDFSSLSRPLPKQSAMSSSEFIPTPNHGPAKSVSSSCRPSRSTRKLEEMENTEQIEESSLSKFVIHGKENYQWWGSDARFKDRLARNNLKFNSDVIS</sequence>
<feature type="region of interest" description="Disordered" evidence="1">
    <location>
        <begin position="29"/>
        <end position="72"/>
    </location>
</feature>
<name>A0A915CN56_9BILA</name>
<dbReference type="AlphaFoldDB" id="A0A915CN56"/>
<evidence type="ECO:0000256" key="1">
    <source>
        <dbReference type="SAM" id="MobiDB-lite"/>
    </source>
</evidence>
<reference evidence="3" key="1">
    <citation type="submission" date="2022-11" db="UniProtKB">
        <authorList>
            <consortium name="WormBaseParasite"/>
        </authorList>
    </citation>
    <scope>IDENTIFICATION</scope>
</reference>
<evidence type="ECO:0000313" key="2">
    <source>
        <dbReference type="Proteomes" id="UP000887574"/>
    </source>
</evidence>
<dbReference type="WBParaSite" id="jg10757">
    <property type="protein sequence ID" value="jg10757"/>
    <property type="gene ID" value="jg10757"/>
</dbReference>
<dbReference type="Proteomes" id="UP000887574">
    <property type="component" value="Unplaced"/>
</dbReference>